<evidence type="ECO:0000256" key="1">
    <source>
        <dbReference type="SAM" id="Phobius"/>
    </source>
</evidence>
<keyword evidence="1" id="KW-0812">Transmembrane</keyword>
<keyword evidence="1" id="KW-0472">Membrane</keyword>
<feature type="transmembrane region" description="Helical" evidence="1">
    <location>
        <begin position="527"/>
        <end position="547"/>
    </location>
</feature>
<evidence type="ECO:0000313" key="2">
    <source>
        <dbReference type="EMBL" id="QGZ36728.1"/>
    </source>
</evidence>
<gene>
    <name evidence="2" type="ORF">GH266_20835</name>
</gene>
<feature type="transmembrane region" description="Helical" evidence="1">
    <location>
        <begin position="6"/>
        <end position="23"/>
    </location>
</feature>
<protein>
    <recommendedName>
        <fullName evidence="4">N-terminal double-transmembrane domain-containing protein</fullName>
    </recommendedName>
</protein>
<evidence type="ECO:0008006" key="4">
    <source>
        <dbReference type="Google" id="ProtNLM"/>
    </source>
</evidence>
<feature type="transmembrane region" description="Helical" evidence="1">
    <location>
        <begin position="63"/>
        <end position="84"/>
    </location>
</feature>
<sequence length="552" mass="59879">MLWTSLAGAALAGAMAVLVIRYMRKPRVQDLEISALRFLPPLSPAQRDRVQWRISAPLASWLFWLRLACLGLLLAIVFADWHLVRTGQDAHLGLRIAIDRSPSMALGEPSRLQLALVLAQQLQQDALAKGGCAEVAWVPPISANAGDAGDAGLRLYEDGIPLAQMIAAFRQPDRQALQGRASCAFSHAVMISDLPRPDPQLLTSDEENAPQYLWRQVGGPEANTALRTAEFSMLAAREGYGVLTITIDQYGSPATVPELEVTGPDGRSLSPLEPVDLSLRGTKRVDFPASKAGTYLAELREAGGLSLDNRLRIDLKTLASLKIGYANALNDPQLRAVLPRLGAPAAPEEKPDIAIAPYSRQADDMATSGIYLAAQAAEPQVLGYFDRNSPLLELVDLDLLEEMRPGGAVELPQDFRRIAAAAGSGQAAAWIAVRGGTAPAVLLPARPAATGNRDRDEQLAKAWWVLFLNAYRYVTESRLGDVTEAFVGPDDTPLANVASESNTSQLRGVDDTIDSIQPTTRAAPRNWLWWPWLACVATLLFLFERIVGLRRN</sequence>
<dbReference type="EMBL" id="CP046908">
    <property type="protein sequence ID" value="QGZ36728.1"/>
    <property type="molecule type" value="Genomic_DNA"/>
</dbReference>
<organism evidence="2 3">
    <name type="scientific">Stappia indica</name>
    <dbReference type="NCBI Taxonomy" id="538381"/>
    <lineage>
        <taxon>Bacteria</taxon>
        <taxon>Pseudomonadati</taxon>
        <taxon>Pseudomonadota</taxon>
        <taxon>Alphaproteobacteria</taxon>
        <taxon>Hyphomicrobiales</taxon>
        <taxon>Stappiaceae</taxon>
        <taxon>Stappia</taxon>
    </lineage>
</organism>
<evidence type="ECO:0000313" key="3">
    <source>
        <dbReference type="Proteomes" id="UP000435648"/>
    </source>
</evidence>
<proteinExistence type="predicted"/>
<dbReference type="AlphaFoldDB" id="A0A857CD01"/>
<dbReference type="RefSeq" id="WP_158195551.1">
    <property type="nucleotide sequence ID" value="NZ_CP046908.1"/>
</dbReference>
<accession>A0A857CD01</accession>
<dbReference type="OrthoDB" id="8478386at2"/>
<name>A0A857CD01_9HYPH</name>
<dbReference type="KEGG" id="siw:GH266_20835"/>
<reference evidence="2 3" key="1">
    <citation type="submission" date="2019-12" db="EMBL/GenBank/DDBJ databases">
        <title>The genome of Stappia indica PHM037.</title>
        <authorList>
            <person name="Kacar D."/>
            <person name="Galan B."/>
            <person name="Canedo L."/>
            <person name="Rodriguez P."/>
            <person name="de la Calle F."/>
            <person name="Garcia J.L."/>
        </authorList>
    </citation>
    <scope>NUCLEOTIDE SEQUENCE [LARGE SCALE GENOMIC DNA]</scope>
    <source>
        <strain evidence="2 3">PHM037</strain>
    </source>
</reference>
<dbReference type="Proteomes" id="UP000435648">
    <property type="component" value="Chromosome"/>
</dbReference>
<keyword evidence="1" id="KW-1133">Transmembrane helix</keyword>